<proteinExistence type="predicted"/>
<evidence type="ECO:0000313" key="4">
    <source>
        <dbReference type="EMBL" id="KAJ5108152.1"/>
    </source>
</evidence>
<dbReference type="GO" id="GO:0003723">
    <property type="term" value="F:RNA binding"/>
    <property type="evidence" value="ECO:0007669"/>
    <property type="project" value="InterPro"/>
</dbReference>
<reference evidence="4" key="1">
    <citation type="submission" date="2022-11" db="EMBL/GenBank/DDBJ databases">
        <authorList>
            <person name="Petersen C."/>
        </authorList>
    </citation>
    <scope>NUCLEOTIDE SEQUENCE</scope>
    <source>
        <strain evidence="4">IBT 30069</strain>
    </source>
</reference>
<feature type="compositionally biased region" description="Polar residues" evidence="2">
    <location>
        <begin position="207"/>
        <end position="222"/>
    </location>
</feature>
<feature type="compositionally biased region" description="Gly residues" evidence="2">
    <location>
        <begin position="378"/>
        <end position="388"/>
    </location>
</feature>
<gene>
    <name evidence="4" type="ORF">N7456_004827</name>
</gene>
<keyword evidence="5" id="KW-1185">Reference proteome</keyword>
<feature type="region of interest" description="Disordered" evidence="2">
    <location>
        <begin position="90"/>
        <end position="130"/>
    </location>
</feature>
<dbReference type="EMBL" id="JAPQKH010000003">
    <property type="protein sequence ID" value="KAJ5108152.1"/>
    <property type="molecule type" value="Genomic_DNA"/>
</dbReference>
<feature type="compositionally biased region" description="Basic and acidic residues" evidence="2">
    <location>
        <begin position="611"/>
        <end position="632"/>
    </location>
</feature>
<protein>
    <recommendedName>
        <fullName evidence="3">RING-type domain-containing protein</fullName>
    </recommendedName>
</protein>
<feature type="region of interest" description="Disordered" evidence="2">
    <location>
        <begin position="510"/>
        <end position="531"/>
    </location>
</feature>
<dbReference type="InterPro" id="IPR001841">
    <property type="entry name" value="Znf_RING"/>
</dbReference>
<dbReference type="OrthoDB" id="106784at2759"/>
<feature type="compositionally biased region" description="Polar residues" evidence="2">
    <location>
        <begin position="113"/>
        <end position="126"/>
    </location>
</feature>
<feature type="region of interest" description="Disordered" evidence="2">
    <location>
        <begin position="363"/>
        <end position="454"/>
    </location>
</feature>
<keyword evidence="1" id="KW-0863">Zinc-finger</keyword>
<feature type="compositionally biased region" description="Polar residues" evidence="2">
    <location>
        <begin position="553"/>
        <end position="606"/>
    </location>
</feature>
<keyword evidence="1" id="KW-0479">Metal-binding</keyword>
<feature type="region of interest" description="Disordered" evidence="2">
    <location>
        <begin position="175"/>
        <end position="233"/>
    </location>
</feature>
<dbReference type="GO" id="GO:0043484">
    <property type="term" value="P:regulation of RNA splicing"/>
    <property type="evidence" value="ECO:0007669"/>
    <property type="project" value="InterPro"/>
</dbReference>
<dbReference type="GO" id="GO:0008270">
    <property type="term" value="F:zinc ion binding"/>
    <property type="evidence" value="ECO:0007669"/>
    <property type="project" value="UniProtKB-KW"/>
</dbReference>
<comment type="caution">
    <text evidence="4">The sequence shown here is derived from an EMBL/GenBank/DDBJ whole genome shotgun (WGS) entry which is preliminary data.</text>
</comment>
<feature type="compositionally biased region" description="Basic residues" evidence="2">
    <location>
        <begin position="658"/>
        <end position="677"/>
    </location>
</feature>
<dbReference type="InterPro" id="IPR032922">
    <property type="entry name" value="SON"/>
</dbReference>
<dbReference type="InterPro" id="IPR013083">
    <property type="entry name" value="Znf_RING/FYVE/PHD"/>
</dbReference>
<feature type="compositionally biased region" description="Basic and acidic residues" evidence="2">
    <location>
        <begin position="90"/>
        <end position="99"/>
    </location>
</feature>
<dbReference type="SUPFAM" id="SSF57850">
    <property type="entry name" value="RING/U-box"/>
    <property type="match status" value="1"/>
</dbReference>
<organism evidence="4 5">
    <name type="scientific">Penicillium angulare</name>
    <dbReference type="NCBI Taxonomy" id="116970"/>
    <lineage>
        <taxon>Eukaryota</taxon>
        <taxon>Fungi</taxon>
        <taxon>Dikarya</taxon>
        <taxon>Ascomycota</taxon>
        <taxon>Pezizomycotina</taxon>
        <taxon>Eurotiomycetes</taxon>
        <taxon>Eurotiomycetidae</taxon>
        <taxon>Eurotiales</taxon>
        <taxon>Aspergillaceae</taxon>
        <taxon>Penicillium</taxon>
    </lineage>
</organism>
<keyword evidence="1" id="KW-0862">Zinc</keyword>
<dbReference type="Gene3D" id="3.30.40.10">
    <property type="entry name" value="Zinc/RING finger domain, C3HC4 (zinc finger)"/>
    <property type="match status" value="1"/>
</dbReference>
<feature type="compositionally biased region" description="Basic and acidic residues" evidence="2">
    <location>
        <begin position="814"/>
        <end position="860"/>
    </location>
</feature>
<evidence type="ECO:0000313" key="5">
    <source>
        <dbReference type="Proteomes" id="UP001149165"/>
    </source>
</evidence>
<sequence length="886" mass="96669">MAAADPPAGLMDIASTLPRDEIPMKLRCSVCNTLAVNAFRLPCCDQSICEPCQTSLSDTCPVCAHTPVSPDLCKPNKALRTTLKAYLRTEEKKREKERQANAPPTPTIPTPVESEQVTADNSNGQTLTESAPAEAPLALATQEPTSEHPAAESGPSQEAENIADVIGQTVEQPVAESAEAAGDQAPEPATSADTNAPPIDGVGAAPDTSTESVTHETPQQGEPNGMGMNAGGFPNMGWNGNGMFNGMNPFMGNSMFNFQNPTGMPMGMDPMTASQGMFGDYGMNMTGMGMNMGMNFDGQGMYGSVGWDGSQQNMWQGGQDKFNPNAFANPSGPPYGGAFGGSNMSYPSNTEYQPNFYGTGFGRGGFRGRGRGQFHSGSGRGGLGGHGQGNFANAASHGLPNRPYSNDSMDVADGVLPDGAPPSHANESTNIEQASDGDGTLLNDKGEAVSTDKNTEQLQGIPTIDSLDESASMGPGGYPGSMGPGYGGGGYMRGPMPNGRGGGFWGGPMAQSHMEPRNPGVEGAPAAPRAMRQGLPNTSVLRQRGFHQGRPSIGSNTPGPEQSNTDAPEDPSQNRSQSKAPSQPPQAETRSRSRSPAQTQVSQAHSPSAKVPDEDRQSRRDRDVKRLTEGRSRSPSGASSRRSSRHRHRDSDRERERRSGHRSHRSRRHQSRSRSRSITRNGDSRQADRLASIAEDMSNGPSKASSKINPRDLASRIGNAHRTSKDRPSRREEDRDRDRDRTRDSRHRERAKDRERDRRDRDRDSERDNRRDREHERERGRDRGKDRKRSRRDRSESANNSDHSSHPRARRVKRGTDDRTKERETPAAAPEPEKDPHTLEREARNRERLLREQQRREQAKSGHRRESRKERVVAGRRINYKYEDEL</sequence>
<accession>A0A9W9KK00</accession>
<name>A0A9W9KK00_9EURO</name>
<evidence type="ECO:0000259" key="3">
    <source>
        <dbReference type="PROSITE" id="PS50089"/>
    </source>
</evidence>
<feature type="region of interest" description="Disordered" evidence="2">
    <location>
        <begin position="546"/>
        <end position="873"/>
    </location>
</feature>
<feature type="compositionally biased region" description="Polar residues" evidence="2">
    <location>
        <begin position="699"/>
        <end position="708"/>
    </location>
</feature>
<dbReference type="GO" id="GO:0051726">
    <property type="term" value="P:regulation of cell cycle"/>
    <property type="evidence" value="ECO:0007669"/>
    <property type="project" value="InterPro"/>
</dbReference>
<dbReference type="PANTHER" id="PTHR46528:SF1">
    <property type="entry name" value="PROTEIN SON"/>
    <property type="match status" value="1"/>
</dbReference>
<feature type="domain" description="RING-type" evidence="3">
    <location>
        <begin position="28"/>
        <end position="63"/>
    </location>
</feature>
<dbReference type="PROSITE" id="PS50089">
    <property type="entry name" value="ZF_RING_2"/>
    <property type="match status" value="1"/>
</dbReference>
<dbReference type="PANTHER" id="PTHR46528">
    <property type="entry name" value="PROTEIN SON"/>
    <property type="match status" value="1"/>
</dbReference>
<evidence type="ECO:0000256" key="1">
    <source>
        <dbReference type="PROSITE-ProRule" id="PRU00175"/>
    </source>
</evidence>
<dbReference type="Proteomes" id="UP001149165">
    <property type="component" value="Unassembled WGS sequence"/>
</dbReference>
<dbReference type="AlphaFoldDB" id="A0A9W9KK00"/>
<evidence type="ECO:0000256" key="2">
    <source>
        <dbReference type="SAM" id="MobiDB-lite"/>
    </source>
</evidence>
<dbReference type="CDD" id="cd16620">
    <property type="entry name" value="vRING-HC-C4C4_RBBP6"/>
    <property type="match status" value="1"/>
</dbReference>
<feature type="compositionally biased region" description="Basic and acidic residues" evidence="2">
    <location>
        <begin position="723"/>
        <end position="785"/>
    </location>
</feature>
<reference evidence="4" key="2">
    <citation type="journal article" date="2023" name="IMA Fungus">
        <title>Comparative genomic study of the Penicillium genus elucidates a diverse pangenome and 15 lateral gene transfer events.</title>
        <authorList>
            <person name="Petersen C."/>
            <person name="Sorensen T."/>
            <person name="Nielsen M.R."/>
            <person name="Sondergaard T.E."/>
            <person name="Sorensen J.L."/>
            <person name="Fitzpatrick D.A."/>
            <person name="Frisvad J.C."/>
            <person name="Nielsen K.L."/>
        </authorList>
    </citation>
    <scope>NUCLEOTIDE SEQUENCE</scope>
    <source>
        <strain evidence="4">IBT 30069</strain>
    </source>
</reference>